<keyword evidence="2" id="KW-0472">Membrane</keyword>
<keyword evidence="2" id="KW-0812">Transmembrane</keyword>
<dbReference type="InterPro" id="IPR012336">
    <property type="entry name" value="Thioredoxin-like_fold"/>
</dbReference>
<dbReference type="InterPro" id="IPR036249">
    <property type="entry name" value="Thioredoxin-like_sf"/>
</dbReference>
<dbReference type="SUPFAM" id="SSF52833">
    <property type="entry name" value="Thioredoxin-like"/>
    <property type="match status" value="1"/>
</dbReference>
<sequence>MTASRPQPAGSSRESAQRLRLEHERREKRSRLVVRWGIIGGVLAVLAVIAVVIVSSIRPDVPAAGPAPAHGNEYGGIALTSPTELAATAASTVDAEAALEETRDTPMGVGADAGAGPVQVVAWVDVNCVHCADFEAAYSAQIQQWLDDGDVTMEYRTVAFLDRNSTSAYSSRAANALACVADTAPQAYQSFTQALFGNFAAGELSDDGLSDLAEASGAEDISTCVAEGTFRPWVDFTTNAASSSGISGTPTIYIDGEQLGSPADFVAGVEAAIEAQGA</sequence>
<dbReference type="EMBL" id="JBHUGA010000009">
    <property type="protein sequence ID" value="MFD1845811.1"/>
    <property type="molecule type" value="Genomic_DNA"/>
</dbReference>
<evidence type="ECO:0000256" key="2">
    <source>
        <dbReference type="SAM" id="Phobius"/>
    </source>
</evidence>
<evidence type="ECO:0000256" key="1">
    <source>
        <dbReference type="SAM" id="MobiDB-lite"/>
    </source>
</evidence>
<keyword evidence="2" id="KW-1133">Transmembrane helix</keyword>
<feature type="region of interest" description="Disordered" evidence="1">
    <location>
        <begin position="1"/>
        <end position="23"/>
    </location>
</feature>
<comment type="caution">
    <text evidence="4">The sequence shown here is derived from an EMBL/GenBank/DDBJ whole genome shotgun (WGS) entry which is preliminary data.</text>
</comment>
<gene>
    <name evidence="4" type="ORF">ACFSFX_04290</name>
</gene>
<keyword evidence="5" id="KW-1185">Reference proteome</keyword>
<protein>
    <submittedName>
        <fullName evidence="4">DsbA family protein</fullName>
    </submittedName>
</protein>
<dbReference type="Gene3D" id="3.40.30.10">
    <property type="entry name" value="Glutaredoxin"/>
    <property type="match status" value="1"/>
</dbReference>
<dbReference type="RefSeq" id="WP_343878026.1">
    <property type="nucleotide sequence ID" value="NZ_BAAAIJ010000009.1"/>
</dbReference>
<evidence type="ECO:0000313" key="4">
    <source>
        <dbReference type="EMBL" id="MFD1845811.1"/>
    </source>
</evidence>
<feature type="transmembrane region" description="Helical" evidence="2">
    <location>
        <begin position="33"/>
        <end position="54"/>
    </location>
</feature>
<organism evidence="4 5">
    <name type="scientific">Arthrobacter flavus</name>
    <dbReference type="NCBI Taxonomy" id="95172"/>
    <lineage>
        <taxon>Bacteria</taxon>
        <taxon>Bacillati</taxon>
        <taxon>Actinomycetota</taxon>
        <taxon>Actinomycetes</taxon>
        <taxon>Micrococcales</taxon>
        <taxon>Micrococcaceae</taxon>
        <taxon>Arthrobacter</taxon>
    </lineage>
</organism>
<feature type="compositionally biased region" description="Polar residues" evidence="1">
    <location>
        <begin position="1"/>
        <end position="14"/>
    </location>
</feature>
<evidence type="ECO:0000313" key="5">
    <source>
        <dbReference type="Proteomes" id="UP001597307"/>
    </source>
</evidence>
<feature type="domain" description="Thioredoxin-like fold" evidence="3">
    <location>
        <begin position="115"/>
        <end position="265"/>
    </location>
</feature>
<proteinExistence type="predicted"/>
<evidence type="ECO:0000259" key="3">
    <source>
        <dbReference type="Pfam" id="PF13462"/>
    </source>
</evidence>
<accession>A0ABW4Q399</accession>
<dbReference type="Proteomes" id="UP001597307">
    <property type="component" value="Unassembled WGS sequence"/>
</dbReference>
<reference evidence="5" key="1">
    <citation type="journal article" date="2019" name="Int. J. Syst. Evol. Microbiol.">
        <title>The Global Catalogue of Microorganisms (GCM) 10K type strain sequencing project: providing services to taxonomists for standard genome sequencing and annotation.</title>
        <authorList>
            <consortium name="The Broad Institute Genomics Platform"/>
            <consortium name="The Broad Institute Genome Sequencing Center for Infectious Disease"/>
            <person name="Wu L."/>
            <person name="Ma J."/>
        </authorList>
    </citation>
    <scope>NUCLEOTIDE SEQUENCE [LARGE SCALE GENOMIC DNA]</scope>
    <source>
        <strain evidence="5">JCM 11496</strain>
    </source>
</reference>
<dbReference type="Pfam" id="PF13462">
    <property type="entry name" value="Thioredoxin_4"/>
    <property type="match status" value="1"/>
</dbReference>
<name>A0ABW4Q399_9MICC</name>